<dbReference type="AlphaFoldDB" id="A0A146KDS2"/>
<reference evidence="3" key="1">
    <citation type="submission" date="2015-07" db="EMBL/GenBank/DDBJ databases">
        <title>Adaptation to a free-living lifestyle via gene acquisitions in the diplomonad Trepomonas sp. PC1.</title>
        <authorList>
            <person name="Xu F."/>
            <person name="Jerlstrom-Hultqvist J."/>
            <person name="Kolisko M."/>
            <person name="Simpson A.G.B."/>
            <person name="Roger A.J."/>
            <person name="Svard S.G."/>
            <person name="Andersson J.O."/>
        </authorList>
    </citation>
    <scope>NUCLEOTIDE SEQUENCE</scope>
    <source>
        <strain evidence="3">PC1</strain>
    </source>
</reference>
<dbReference type="InterPro" id="IPR000783">
    <property type="entry name" value="RNA_pol_subH/Rpb5_C"/>
</dbReference>
<evidence type="ECO:0000313" key="3">
    <source>
        <dbReference type="EMBL" id="JAP93835.1"/>
    </source>
</evidence>
<dbReference type="GO" id="GO:0005665">
    <property type="term" value="C:RNA polymerase II, core complex"/>
    <property type="evidence" value="ECO:0007669"/>
    <property type="project" value="TreeGrafter"/>
</dbReference>
<dbReference type="GO" id="GO:0005736">
    <property type="term" value="C:RNA polymerase I complex"/>
    <property type="evidence" value="ECO:0007669"/>
    <property type="project" value="TreeGrafter"/>
</dbReference>
<dbReference type="InterPro" id="IPR035913">
    <property type="entry name" value="RPB5-like_sf"/>
</dbReference>
<gene>
    <name evidence="3" type="ORF">TPC1_13719</name>
</gene>
<dbReference type="EMBL" id="GDID01002771">
    <property type="protein sequence ID" value="JAP93835.1"/>
    <property type="molecule type" value="Transcribed_RNA"/>
</dbReference>
<sequence length="196" mass="22961">RTICEMLHDRQYLLEPYGNFKSLKEVYDQPCEVFSQNYANSSMMYSWTIIALRDKEKIANLCLEDYKSECDKQIIEISRGLGLTHLILITSNTPKANQRIRLVELEFQTKTKIQQFTFEELITNPTKNFLVPKHVVLTDEMKRNVLKEYGITIQDLPIILKTDIIARYLGLQEGQVVMIQRESEQGGKYVNYRICK</sequence>
<dbReference type="GO" id="GO:0042797">
    <property type="term" value="P:tRNA transcription by RNA polymerase III"/>
    <property type="evidence" value="ECO:0007669"/>
    <property type="project" value="TreeGrafter"/>
</dbReference>
<protein>
    <submittedName>
        <fullName evidence="3">RNA polymerase II subunit Rpb5a</fullName>
    </submittedName>
</protein>
<dbReference type="SUPFAM" id="SSF55287">
    <property type="entry name" value="RPB5-like RNA polymerase subunit"/>
    <property type="match status" value="1"/>
</dbReference>
<dbReference type="Pfam" id="PF01191">
    <property type="entry name" value="RNA_pol_Rpb5_C"/>
    <property type="match status" value="1"/>
</dbReference>
<evidence type="ECO:0000259" key="2">
    <source>
        <dbReference type="Pfam" id="PF01191"/>
    </source>
</evidence>
<dbReference type="PANTHER" id="PTHR10535:SF0">
    <property type="entry name" value="DNA-DIRECTED RNA POLYMERASES I, II, AND III SUBUNIT RPABC1"/>
    <property type="match status" value="1"/>
</dbReference>
<dbReference type="GO" id="GO:0005666">
    <property type="term" value="C:RNA polymerase III complex"/>
    <property type="evidence" value="ECO:0007669"/>
    <property type="project" value="TreeGrafter"/>
</dbReference>
<dbReference type="SUPFAM" id="SSF53036">
    <property type="entry name" value="Eukaryotic RPB5 N-terminal domain"/>
    <property type="match status" value="1"/>
</dbReference>
<dbReference type="GO" id="GO:0003899">
    <property type="term" value="F:DNA-directed RNA polymerase activity"/>
    <property type="evidence" value="ECO:0007669"/>
    <property type="project" value="InterPro"/>
</dbReference>
<dbReference type="Gene3D" id="3.40.1340.10">
    <property type="entry name" value="RNA polymerase, Rpb5, N-terminal domain"/>
    <property type="match status" value="1"/>
</dbReference>
<feature type="domain" description="RNA polymerase subunit H/Rpb5 C-terminal" evidence="2">
    <location>
        <begin position="124"/>
        <end position="195"/>
    </location>
</feature>
<keyword evidence="1" id="KW-0804">Transcription</keyword>
<dbReference type="InterPro" id="IPR036710">
    <property type="entry name" value="RNA_pol_Rpb5_N_sf"/>
</dbReference>
<evidence type="ECO:0000256" key="1">
    <source>
        <dbReference type="ARBA" id="ARBA00023163"/>
    </source>
</evidence>
<feature type="non-terminal residue" evidence="3">
    <location>
        <position position="1"/>
    </location>
</feature>
<dbReference type="PANTHER" id="PTHR10535">
    <property type="entry name" value="DNA-DIRECTED RNA POLYMERASES I, II, AND III SUBUNIT RPABC1"/>
    <property type="match status" value="1"/>
</dbReference>
<name>A0A146KDS2_9EUKA</name>
<proteinExistence type="predicted"/>
<organism evidence="3">
    <name type="scientific">Trepomonas sp. PC1</name>
    <dbReference type="NCBI Taxonomy" id="1076344"/>
    <lineage>
        <taxon>Eukaryota</taxon>
        <taxon>Metamonada</taxon>
        <taxon>Diplomonadida</taxon>
        <taxon>Hexamitidae</taxon>
        <taxon>Hexamitinae</taxon>
        <taxon>Trepomonas</taxon>
    </lineage>
</organism>
<accession>A0A146KDS2</accession>
<dbReference type="GO" id="GO:0006366">
    <property type="term" value="P:transcription by RNA polymerase II"/>
    <property type="evidence" value="ECO:0007669"/>
    <property type="project" value="TreeGrafter"/>
</dbReference>
<dbReference type="GO" id="GO:0003677">
    <property type="term" value="F:DNA binding"/>
    <property type="evidence" value="ECO:0007669"/>
    <property type="project" value="InterPro"/>
</dbReference>
<dbReference type="InterPro" id="IPR014381">
    <property type="entry name" value="Arch_Rpo5/euc_Rpb5"/>
</dbReference>
<dbReference type="Gene3D" id="3.90.940.20">
    <property type="entry name" value="RPB5-like RNA polymerase subunit"/>
    <property type="match status" value="1"/>
</dbReference>
<dbReference type="PIRSF" id="PIRSF000747">
    <property type="entry name" value="RPB5"/>
    <property type="match status" value="1"/>
</dbReference>
<dbReference type="GO" id="GO:0006362">
    <property type="term" value="P:transcription elongation by RNA polymerase I"/>
    <property type="evidence" value="ECO:0007669"/>
    <property type="project" value="TreeGrafter"/>
</dbReference>